<organism evidence="1">
    <name type="scientific">viral metagenome</name>
    <dbReference type="NCBI Taxonomy" id="1070528"/>
    <lineage>
        <taxon>unclassified sequences</taxon>
        <taxon>metagenomes</taxon>
        <taxon>organismal metagenomes</taxon>
    </lineage>
</organism>
<proteinExistence type="predicted"/>
<dbReference type="AlphaFoldDB" id="A0A6M3IKV1"/>
<sequence>MNVTVYKGNAGPTYLVTGTDAAAGLAAAKLLNETPREMVAALIECDQGTGYGIRYAFGGTLPTQGSPSTMHYLAPGSVVVIEGHATLKSLRFINETNAENAKLWVTPYY</sequence>
<protein>
    <submittedName>
        <fullName evidence="1">Uncharacterized protein</fullName>
    </submittedName>
</protein>
<name>A0A6M3IKV1_9ZZZZ</name>
<gene>
    <name evidence="1" type="ORF">MM415B01508_0003</name>
</gene>
<dbReference type="EMBL" id="MT141305">
    <property type="protein sequence ID" value="QJA58034.1"/>
    <property type="molecule type" value="Genomic_DNA"/>
</dbReference>
<evidence type="ECO:0000313" key="1">
    <source>
        <dbReference type="EMBL" id="QJA58034.1"/>
    </source>
</evidence>
<reference evidence="1" key="1">
    <citation type="submission" date="2020-03" db="EMBL/GenBank/DDBJ databases">
        <title>The deep terrestrial virosphere.</title>
        <authorList>
            <person name="Holmfeldt K."/>
            <person name="Nilsson E."/>
            <person name="Simone D."/>
            <person name="Lopez-Fernandez M."/>
            <person name="Wu X."/>
            <person name="de Brujin I."/>
            <person name="Lundin D."/>
            <person name="Andersson A."/>
            <person name="Bertilsson S."/>
            <person name="Dopson M."/>
        </authorList>
    </citation>
    <scope>NUCLEOTIDE SEQUENCE</scope>
    <source>
        <strain evidence="1">MM415B01508</strain>
    </source>
</reference>
<accession>A0A6M3IKV1</accession>